<organism evidence="1 2">
    <name type="scientific">Polarella glacialis</name>
    <name type="common">Dinoflagellate</name>
    <dbReference type="NCBI Taxonomy" id="89957"/>
    <lineage>
        <taxon>Eukaryota</taxon>
        <taxon>Sar</taxon>
        <taxon>Alveolata</taxon>
        <taxon>Dinophyceae</taxon>
        <taxon>Suessiales</taxon>
        <taxon>Suessiaceae</taxon>
        <taxon>Polarella</taxon>
    </lineage>
</organism>
<proteinExistence type="predicted"/>
<evidence type="ECO:0000313" key="1">
    <source>
        <dbReference type="EMBL" id="CAE8613876.1"/>
    </source>
</evidence>
<evidence type="ECO:0000313" key="2">
    <source>
        <dbReference type="Proteomes" id="UP000654075"/>
    </source>
</evidence>
<reference evidence="1" key="1">
    <citation type="submission" date="2021-02" db="EMBL/GenBank/DDBJ databases">
        <authorList>
            <person name="Dougan E. K."/>
            <person name="Rhodes N."/>
            <person name="Thang M."/>
            <person name="Chan C."/>
        </authorList>
    </citation>
    <scope>NUCLEOTIDE SEQUENCE</scope>
</reference>
<comment type="caution">
    <text evidence="1">The sequence shown here is derived from an EMBL/GenBank/DDBJ whole genome shotgun (WGS) entry which is preliminary data.</text>
</comment>
<accession>A0A813FT69</accession>
<feature type="non-terminal residue" evidence="1">
    <location>
        <position position="1"/>
    </location>
</feature>
<gene>
    <name evidence="1" type="ORF">PGLA1383_LOCUS31621</name>
</gene>
<dbReference type="AlphaFoldDB" id="A0A813FT69"/>
<keyword evidence="2" id="KW-1185">Reference proteome</keyword>
<name>A0A813FT69_POLGL</name>
<sequence>GGKLLLHSLTTGESDFQLLENTLVSLNSDFDALCKLEISDQEADVPGKAAIIFKSIKNGCKSYQNEFLKVKTFFKKKEVKKKVQKCEAEE</sequence>
<dbReference type="Proteomes" id="UP000654075">
    <property type="component" value="Unassembled WGS sequence"/>
</dbReference>
<dbReference type="EMBL" id="CAJNNV010025324">
    <property type="protein sequence ID" value="CAE8613876.1"/>
    <property type="molecule type" value="Genomic_DNA"/>
</dbReference>
<protein>
    <submittedName>
        <fullName evidence="1">Uncharacterized protein</fullName>
    </submittedName>
</protein>